<feature type="domain" description="RDD" evidence="6">
    <location>
        <begin position="25"/>
        <end position="140"/>
    </location>
</feature>
<evidence type="ECO:0000313" key="8">
    <source>
        <dbReference type="Proteomes" id="UP000199585"/>
    </source>
</evidence>
<proteinExistence type="predicted"/>
<keyword evidence="3 5" id="KW-1133">Transmembrane helix</keyword>
<organism evidence="7 8">
    <name type="scientific">Loktanella fryxellensis</name>
    <dbReference type="NCBI Taxonomy" id="245187"/>
    <lineage>
        <taxon>Bacteria</taxon>
        <taxon>Pseudomonadati</taxon>
        <taxon>Pseudomonadota</taxon>
        <taxon>Alphaproteobacteria</taxon>
        <taxon>Rhodobacterales</taxon>
        <taxon>Roseobacteraceae</taxon>
        <taxon>Loktanella</taxon>
    </lineage>
</organism>
<accession>A0A1H7YAT4</accession>
<dbReference type="STRING" id="245187.SAMN04488003_10192"/>
<keyword evidence="8" id="KW-1185">Reference proteome</keyword>
<feature type="transmembrane region" description="Helical" evidence="5">
    <location>
        <begin position="55"/>
        <end position="76"/>
    </location>
</feature>
<keyword evidence="4 5" id="KW-0472">Membrane</keyword>
<sequence>MTTTLSRLHALPDPVADAPFYAGVPTKRLLAWVVDVTLVAIVCILMLPFTAFTGVFYFPFLMMCVGFPYRWATIAGRSATWGMRLMGIELRDHDGQRLSGTTAFLHTAGYTVSLITAPLQILSVVLMAVAPRGQGLSDYVLGTTAINRPA</sequence>
<dbReference type="InterPro" id="IPR010432">
    <property type="entry name" value="RDD"/>
</dbReference>
<name>A0A1H7YAT4_9RHOB</name>
<evidence type="ECO:0000256" key="5">
    <source>
        <dbReference type="SAM" id="Phobius"/>
    </source>
</evidence>
<keyword evidence="2 5" id="KW-0812">Transmembrane</keyword>
<dbReference type="Proteomes" id="UP000199585">
    <property type="component" value="Unassembled WGS sequence"/>
</dbReference>
<protein>
    <submittedName>
        <fullName evidence="7">Uncharacterized membrane protein YckC, RDD family</fullName>
    </submittedName>
</protein>
<evidence type="ECO:0000313" key="7">
    <source>
        <dbReference type="EMBL" id="SEM43302.1"/>
    </source>
</evidence>
<evidence type="ECO:0000259" key="6">
    <source>
        <dbReference type="Pfam" id="PF06271"/>
    </source>
</evidence>
<dbReference type="AlphaFoldDB" id="A0A1H7YAT4"/>
<evidence type="ECO:0000256" key="1">
    <source>
        <dbReference type="ARBA" id="ARBA00004141"/>
    </source>
</evidence>
<gene>
    <name evidence="7" type="ORF">SAMN04488003_10192</name>
</gene>
<feature type="transmembrane region" description="Helical" evidence="5">
    <location>
        <begin position="29"/>
        <end position="49"/>
    </location>
</feature>
<evidence type="ECO:0000256" key="4">
    <source>
        <dbReference type="ARBA" id="ARBA00023136"/>
    </source>
</evidence>
<dbReference type="GO" id="GO:0016020">
    <property type="term" value="C:membrane"/>
    <property type="evidence" value="ECO:0007669"/>
    <property type="project" value="UniProtKB-SubCell"/>
</dbReference>
<dbReference type="Pfam" id="PF06271">
    <property type="entry name" value="RDD"/>
    <property type="match status" value="1"/>
</dbReference>
<evidence type="ECO:0000256" key="3">
    <source>
        <dbReference type="ARBA" id="ARBA00022989"/>
    </source>
</evidence>
<comment type="subcellular location">
    <subcellularLocation>
        <location evidence="1">Membrane</location>
        <topology evidence="1">Multi-pass membrane protein</topology>
    </subcellularLocation>
</comment>
<dbReference type="RefSeq" id="WP_089897557.1">
    <property type="nucleotide sequence ID" value="NZ_FOCI01000001.1"/>
</dbReference>
<evidence type="ECO:0000256" key="2">
    <source>
        <dbReference type="ARBA" id="ARBA00022692"/>
    </source>
</evidence>
<dbReference type="OrthoDB" id="7270324at2"/>
<reference evidence="7 8" key="1">
    <citation type="submission" date="2016-10" db="EMBL/GenBank/DDBJ databases">
        <authorList>
            <person name="de Groot N.N."/>
        </authorList>
    </citation>
    <scope>NUCLEOTIDE SEQUENCE [LARGE SCALE GENOMIC DNA]</scope>
    <source>
        <strain evidence="7 8">DSM 16213</strain>
    </source>
</reference>
<dbReference type="EMBL" id="FOCI01000001">
    <property type="protein sequence ID" value="SEM43302.1"/>
    <property type="molecule type" value="Genomic_DNA"/>
</dbReference>